<reference evidence="5 6" key="1">
    <citation type="journal article" date="2019" name="Int. J. Syst. Evol. Microbiol.">
        <title>The Global Catalogue of Microorganisms (GCM) 10K type strain sequencing project: providing services to taxonomists for standard genome sequencing and annotation.</title>
        <authorList>
            <consortium name="The Broad Institute Genomics Platform"/>
            <consortium name="The Broad Institute Genome Sequencing Center for Infectious Disease"/>
            <person name="Wu L."/>
            <person name="Ma J."/>
        </authorList>
    </citation>
    <scope>NUCLEOTIDE SEQUENCE [LARGE SCALE GENOMIC DNA]</scope>
    <source>
        <strain evidence="5 6">CGMCC 1.12563</strain>
    </source>
</reference>
<accession>A0ABD6AX50</accession>
<feature type="domain" description="HTH bat-type" evidence="3">
    <location>
        <begin position="157"/>
        <end position="208"/>
    </location>
</feature>
<dbReference type="InterPro" id="IPR013324">
    <property type="entry name" value="RNA_pol_sigma_r3/r4-like"/>
</dbReference>
<feature type="domain" description="Bacterioopsin transcriptional activator GAF and HTH associated" evidence="4">
    <location>
        <begin position="8"/>
        <end position="130"/>
    </location>
</feature>
<comment type="caution">
    <text evidence="5">The sequence shown here is derived from an EMBL/GenBank/DDBJ whole genome shotgun (WGS) entry which is preliminary data.</text>
</comment>
<evidence type="ECO:0000256" key="1">
    <source>
        <dbReference type="ARBA" id="ARBA00023015"/>
    </source>
</evidence>
<evidence type="ECO:0000313" key="6">
    <source>
        <dbReference type="Proteomes" id="UP001597187"/>
    </source>
</evidence>
<evidence type="ECO:0000256" key="2">
    <source>
        <dbReference type="ARBA" id="ARBA00023163"/>
    </source>
</evidence>
<dbReference type="InterPro" id="IPR031803">
    <property type="entry name" value="BAT_GAF/HTH-assoc"/>
</dbReference>
<dbReference type="EMBL" id="JBHUDC010000007">
    <property type="protein sequence ID" value="MFD1514327.1"/>
    <property type="molecule type" value="Genomic_DNA"/>
</dbReference>
<dbReference type="Pfam" id="PF15915">
    <property type="entry name" value="BAT"/>
    <property type="match status" value="1"/>
</dbReference>
<dbReference type="SUPFAM" id="SSF88659">
    <property type="entry name" value="Sigma3 and sigma4 domains of RNA polymerase sigma factors"/>
    <property type="match status" value="1"/>
</dbReference>
<dbReference type="InterPro" id="IPR007050">
    <property type="entry name" value="HTH_bacterioopsin"/>
</dbReference>
<dbReference type="Proteomes" id="UP001597187">
    <property type="component" value="Unassembled WGS sequence"/>
</dbReference>
<keyword evidence="6" id="KW-1185">Reference proteome</keyword>
<evidence type="ECO:0000259" key="4">
    <source>
        <dbReference type="Pfam" id="PF15915"/>
    </source>
</evidence>
<name>A0ABD6AX50_9EURY</name>
<dbReference type="PANTHER" id="PTHR34236:SF1">
    <property type="entry name" value="DIMETHYL SULFOXIDE REDUCTASE TRANSCRIPTIONAL ACTIVATOR"/>
    <property type="match status" value="1"/>
</dbReference>
<organism evidence="5 6">
    <name type="scientific">Halomarina rubra</name>
    <dbReference type="NCBI Taxonomy" id="2071873"/>
    <lineage>
        <taxon>Archaea</taxon>
        <taxon>Methanobacteriati</taxon>
        <taxon>Methanobacteriota</taxon>
        <taxon>Stenosarchaea group</taxon>
        <taxon>Halobacteria</taxon>
        <taxon>Halobacteriales</taxon>
        <taxon>Natronomonadaceae</taxon>
        <taxon>Halomarina</taxon>
    </lineage>
</organism>
<dbReference type="RefSeq" id="WP_250874298.1">
    <property type="nucleotide sequence ID" value="NZ_JALXFV010000007.1"/>
</dbReference>
<proteinExistence type="predicted"/>
<sequence length="219" mass="24692">MSITATIHIRHDRLALVPTLRRLDDVAIRVIPQGNTSPGSTMFPFLVEYTDRAKLEAAFDDDPTVESYSLVDWTDDQGIYYIEHAPETKLISTVVTEANGFLMHTETTDGGWFVRLLLPDRAALNDIWTYANQHDISFDIIEIYGNEDASGQSSYGLTDQQRSTLLLAFDRGYFRAPREASLDEIAHELDLSSTAVSGRLRRGIRNLIAATIAENRRRE</sequence>
<dbReference type="Pfam" id="PF04967">
    <property type="entry name" value="HTH_10"/>
    <property type="match status" value="1"/>
</dbReference>
<keyword evidence="1" id="KW-0805">Transcription regulation</keyword>
<keyword evidence="2" id="KW-0804">Transcription</keyword>
<dbReference type="PANTHER" id="PTHR34236">
    <property type="entry name" value="DIMETHYL SULFOXIDE REDUCTASE TRANSCRIPTIONAL ACTIVATOR"/>
    <property type="match status" value="1"/>
</dbReference>
<evidence type="ECO:0000313" key="5">
    <source>
        <dbReference type="EMBL" id="MFD1514327.1"/>
    </source>
</evidence>
<dbReference type="AlphaFoldDB" id="A0ABD6AX50"/>
<gene>
    <name evidence="5" type="ORF">ACFSBT_13680</name>
</gene>
<evidence type="ECO:0000259" key="3">
    <source>
        <dbReference type="Pfam" id="PF04967"/>
    </source>
</evidence>
<protein>
    <submittedName>
        <fullName evidence="5">Helix-turn-helix domain-containing protein</fullName>
    </submittedName>
</protein>